<organism evidence="11 12">
    <name type="scientific">Candidatus Legionella polyplacis</name>
    <dbReference type="NCBI Taxonomy" id="2005262"/>
    <lineage>
        <taxon>Bacteria</taxon>
        <taxon>Pseudomonadati</taxon>
        <taxon>Pseudomonadota</taxon>
        <taxon>Gammaproteobacteria</taxon>
        <taxon>Legionellales</taxon>
        <taxon>Legionellaceae</taxon>
        <taxon>Legionella</taxon>
    </lineage>
</organism>
<proteinExistence type="inferred from homology"/>
<evidence type="ECO:0000256" key="1">
    <source>
        <dbReference type="ARBA" id="ARBA00004496"/>
    </source>
</evidence>
<keyword evidence="6" id="KW-0479">Metal-binding</keyword>
<keyword evidence="4" id="KW-0963">Cytoplasm</keyword>
<dbReference type="RefSeq" id="WP_338521419.1">
    <property type="nucleotide sequence ID" value="NZ_CP135136.1"/>
</dbReference>
<dbReference type="EMBL" id="CP135136">
    <property type="protein sequence ID" value="WWR11934.1"/>
    <property type="molecule type" value="Genomic_DNA"/>
</dbReference>
<name>A0ABZ2H190_9GAMM</name>
<dbReference type="SUPFAM" id="SSF52540">
    <property type="entry name" value="P-loop containing nucleoside triphosphate hydrolases"/>
    <property type="match status" value="1"/>
</dbReference>
<accession>A0ABZ2H190</accession>
<evidence type="ECO:0000313" key="12">
    <source>
        <dbReference type="Proteomes" id="UP001360424"/>
    </source>
</evidence>
<evidence type="ECO:0000256" key="8">
    <source>
        <dbReference type="ARBA" id="ARBA00022840"/>
    </source>
</evidence>
<evidence type="ECO:0000256" key="2">
    <source>
        <dbReference type="ARBA" id="ARBA00007599"/>
    </source>
</evidence>
<reference evidence="11" key="1">
    <citation type="submission" date="2023-09" db="EMBL/GenBank/DDBJ databases">
        <title>Genomes of two closely related lineages of the louse Polyplax serrata with different host specificities.</title>
        <authorList>
            <person name="Martinu J."/>
            <person name="Tarabai H."/>
            <person name="Stefka J."/>
            <person name="Hypsa V."/>
        </authorList>
    </citation>
    <scope>NUCLEOTIDE SEQUENCE [LARGE SCALE GENOMIC DNA]</scope>
    <source>
        <strain evidence="11">HR10_N</strain>
    </source>
</reference>
<dbReference type="Pfam" id="PF02367">
    <property type="entry name" value="TsaE"/>
    <property type="match status" value="1"/>
</dbReference>
<keyword evidence="9" id="KW-0460">Magnesium</keyword>
<comment type="subcellular location">
    <subcellularLocation>
        <location evidence="1">Cytoplasm</location>
    </subcellularLocation>
</comment>
<evidence type="ECO:0000256" key="5">
    <source>
        <dbReference type="ARBA" id="ARBA00022694"/>
    </source>
</evidence>
<keyword evidence="5" id="KW-0819">tRNA processing</keyword>
<dbReference type="InterPro" id="IPR003442">
    <property type="entry name" value="T6A_TsaE"/>
</dbReference>
<evidence type="ECO:0000313" key="11">
    <source>
        <dbReference type="EMBL" id="WWR11934.1"/>
    </source>
</evidence>
<evidence type="ECO:0000256" key="10">
    <source>
        <dbReference type="ARBA" id="ARBA00032441"/>
    </source>
</evidence>
<dbReference type="PANTHER" id="PTHR33540:SF2">
    <property type="entry name" value="TRNA THREONYLCARBAMOYLADENOSINE BIOSYNTHESIS PROTEIN TSAE"/>
    <property type="match status" value="1"/>
</dbReference>
<evidence type="ECO:0000256" key="3">
    <source>
        <dbReference type="ARBA" id="ARBA00019010"/>
    </source>
</evidence>
<evidence type="ECO:0000256" key="9">
    <source>
        <dbReference type="ARBA" id="ARBA00022842"/>
    </source>
</evidence>
<protein>
    <recommendedName>
        <fullName evidence="3">tRNA threonylcarbamoyladenosine biosynthesis protein TsaE</fullName>
    </recommendedName>
    <alternativeName>
        <fullName evidence="10">t(6)A37 threonylcarbamoyladenosine biosynthesis protein TsaE</fullName>
    </alternativeName>
</protein>
<keyword evidence="7" id="KW-0547">Nucleotide-binding</keyword>
<dbReference type="Proteomes" id="UP001360424">
    <property type="component" value="Chromosome"/>
</dbReference>
<evidence type="ECO:0000256" key="7">
    <source>
        <dbReference type="ARBA" id="ARBA00022741"/>
    </source>
</evidence>
<evidence type="ECO:0000256" key="6">
    <source>
        <dbReference type="ARBA" id="ARBA00022723"/>
    </source>
</evidence>
<evidence type="ECO:0000256" key="4">
    <source>
        <dbReference type="ARBA" id="ARBA00022490"/>
    </source>
</evidence>
<comment type="similarity">
    <text evidence="2">Belongs to the TsaE family.</text>
</comment>
<gene>
    <name evidence="11" type="primary">tsaE</name>
    <name evidence="11" type="ORF">RQL38_02120</name>
</gene>
<dbReference type="Gene3D" id="3.40.50.300">
    <property type="entry name" value="P-loop containing nucleotide triphosphate hydrolases"/>
    <property type="match status" value="1"/>
</dbReference>
<sequence length="159" mass="18725">MKKKYFFKILSKRCFQSIIRQLVKVLIPPLILTFSGNIGVGKTTLIRILLKNMGIRDKVVSPTFSIVESYQNSMKNINIYHFDFYRINNICELDNIEIMDYLLQNSVCCIEWPEVIYPFIKKYVDLNFVLSLYEWGRLLSLQCLSKKGEIIMSKLGFYL</sequence>
<keyword evidence="8" id="KW-0067">ATP-binding</keyword>
<keyword evidence="12" id="KW-1185">Reference proteome</keyword>
<dbReference type="InterPro" id="IPR027417">
    <property type="entry name" value="P-loop_NTPase"/>
</dbReference>
<dbReference type="NCBIfam" id="TIGR00150">
    <property type="entry name" value="T6A_YjeE"/>
    <property type="match status" value="1"/>
</dbReference>
<dbReference type="PANTHER" id="PTHR33540">
    <property type="entry name" value="TRNA THREONYLCARBAMOYLADENOSINE BIOSYNTHESIS PROTEIN TSAE"/>
    <property type="match status" value="1"/>
</dbReference>